<evidence type="ECO:0000256" key="1">
    <source>
        <dbReference type="SAM" id="MobiDB-lite"/>
    </source>
</evidence>
<name>A0A9W7Y8U6_9FUNG</name>
<feature type="region of interest" description="Disordered" evidence="1">
    <location>
        <begin position="228"/>
        <end position="270"/>
    </location>
</feature>
<comment type="caution">
    <text evidence="3">The sequence shown here is derived from an EMBL/GenBank/DDBJ whole genome shotgun (WGS) entry which is preliminary data.</text>
</comment>
<feature type="compositionally biased region" description="Basic residues" evidence="1">
    <location>
        <begin position="235"/>
        <end position="245"/>
    </location>
</feature>
<dbReference type="InterPro" id="IPR049481">
    <property type="entry name" value="SMN_G2-BD"/>
</dbReference>
<dbReference type="EMBL" id="JANBOI010000247">
    <property type="protein sequence ID" value="KAJ1732220.1"/>
    <property type="molecule type" value="Genomic_DNA"/>
</dbReference>
<proteinExistence type="predicted"/>
<dbReference type="OrthoDB" id="197400at2759"/>
<dbReference type="AlphaFoldDB" id="A0A9W7Y8U6"/>
<organism evidence="3 4">
    <name type="scientific">Coemansia biformis</name>
    <dbReference type="NCBI Taxonomy" id="1286918"/>
    <lineage>
        <taxon>Eukaryota</taxon>
        <taxon>Fungi</taxon>
        <taxon>Fungi incertae sedis</taxon>
        <taxon>Zoopagomycota</taxon>
        <taxon>Kickxellomycotina</taxon>
        <taxon>Kickxellomycetes</taxon>
        <taxon>Kickxellales</taxon>
        <taxon>Kickxellaceae</taxon>
        <taxon>Coemansia</taxon>
    </lineage>
</organism>
<feature type="region of interest" description="Disordered" evidence="1">
    <location>
        <begin position="1"/>
        <end position="57"/>
    </location>
</feature>
<feature type="region of interest" description="Disordered" evidence="1">
    <location>
        <begin position="103"/>
        <end position="155"/>
    </location>
</feature>
<dbReference type="Proteomes" id="UP001143981">
    <property type="component" value="Unassembled WGS sequence"/>
</dbReference>
<accession>A0A9W7Y8U6</accession>
<feature type="domain" description="Survival Motor Neuron Gemin2-binding" evidence="2">
    <location>
        <begin position="64"/>
        <end position="89"/>
    </location>
</feature>
<evidence type="ECO:0000313" key="4">
    <source>
        <dbReference type="Proteomes" id="UP001143981"/>
    </source>
</evidence>
<sequence>MAAPRQLVSYDDLFDGEDAAGEPSAHAPQDGPQDNSGLDGDAGDDDAGSDGNYGDSDDMAIVAAHADAWDDSDLIRAWDSHIEGYRREHASMMEDKEYMARQHEQESRTGQWAPVMEEAGAGPSRKRRRGPGEGADSAHAHGSAKLPGTEVSTGDQACQGIDKWAAQLEPPLSKEDALHKLNMAWYYVGYYTACYQYRPGSCPCLWNRDLAAVLNLKHTVDGLHETGKAPERFLRAKPKVARKRPAQPAQPAKRPRTRTTSKKTQPSATE</sequence>
<keyword evidence="4" id="KW-1185">Reference proteome</keyword>
<evidence type="ECO:0000259" key="2">
    <source>
        <dbReference type="Pfam" id="PF20636"/>
    </source>
</evidence>
<gene>
    <name evidence="3" type="ORF">LPJ61_002153</name>
</gene>
<dbReference type="Pfam" id="PF20636">
    <property type="entry name" value="SMN_G2-BD"/>
    <property type="match status" value="1"/>
</dbReference>
<reference evidence="3" key="1">
    <citation type="submission" date="2022-07" db="EMBL/GenBank/DDBJ databases">
        <title>Phylogenomic reconstructions and comparative analyses of Kickxellomycotina fungi.</title>
        <authorList>
            <person name="Reynolds N.K."/>
            <person name="Stajich J.E."/>
            <person name="Barry K."/>
            <person name="Grigoriev I.V."/>
            <person name="Crous P."/>
            <person name="Smith M.E."/>
        </authorList>
    </citation>
    <scope>NUCLEOTIDE SEQUENCE</scope>
    <source>
        <strain evidence="3">BCRC 34381</strain>
    </source>
</reference>
<protein>
    <recommendedName>
        <fullName evidence="2">Survival Motor Neuron Gemin2-binding domain-containing protein</fullName>
    </recommendedName>
</protein>
<evidence type="ECO:0000313" key="3">
    <source>
        <dbReference type="EMBL" id="KAJ1732220.1"/>
    </source>
</evidence>